<protein>
    <submittedName>
        <fullName evidence="3">DUF2264 domain-containing protein</fullName>
    </submittedName>
</protein>
<organism evidence="3 4">
    <name type="scientific">Herbidospora solisilvae</name>
    <dbReference type="NCBI Taxonomy" id="2696284"/>
    <lineage>
        <taxon>Bacteria</taxon>
        <taxon>Bacillati</taxon>
        <taxon>Actinomycetota</taxon>
        <taxon>Actinomycetes</taxon>
        <taxon>Streptosporangiales</taxon>
        <taxon>Streptosporangiaceae</taxon>
        <taxon>Herbidospora</taxon>
    </lineage>
</organism>
<dbReference type="AlphaFoldDB" id="A0A7C9J2R8"/>
<dbReference type="EMBL" id="WXEW01000004">
    <property type="protein sequence ID" value="NAS23022.1"/>
    <property type="molecule type" value="Genomic_DNA"/>
</dbReference>
<feature type="domain" description="DUF2264" evidence="1">
    <location>
        <begin position="2"/>
        <end position="329"/>
    </location>
</feature>
<evidence type="ECO:0000259" key="2">
    <source>
        <dbReference type="Pfam" id="PF20938"/>
    </source>
</evidence>
<reference evidence="3 4" key="1">
    <citation type="submission" date="2020-01" db="EMBL/GenBank/DDBJ databases">
        <title>Herbidospora sp. NEAU-GS84 nov., a novel actinomycete isolated from soil.</title>
        <authorList>
            <person name="Han L."/>
        </authorList>
    </citation>
    <scope>NUCLEOTIDE SEQUENCE [LARGE SCALE GENOMIC DNA]</scope>
    <source>
        <strain evidence="3 4">NEAU-GS84</strain>
    </source>
</reference>
<feature type="domain" description="DUF2264" evidence="2">
    <location>
        <begin position="346"/>
        <end position="550"/>
    </location>
</feature>
<accession>A0A7C9J2R8</accession>
<evidence type="ECO:0000313" key="3">
    <source>
        <dbReference type="EMBL" id="NAS23022.1"/>
    </source>
</evidence>
<dbReference type="PANTHER" id="PTHR35339">
    <property type="entry name" value="LINALOOL DEHYDRATASE_ISOMERASE DOMAIN-CONTAINING PROTEIN"/>
    <property type="match status" value="1"/>
</dbReference>
<comment type="caution">
    <text evidence="3">The sequence shown here is derived from an EMBL/GenBank/DDBJ whole genome shotgun (WGS) entry which is preliminary data.</text>
</comment>
<dbReference type="InterPro" id="IPR049237">
    <property type="entry name" value="DUF2264_C"/>
</dbReference>
<dbReference type="InterPro" id="IPR016624">
    <property type="entry name" value="UCP014753"/>
</dbReference>
<dbReference type="Proteomes" id="UP000479526">
    <property type="component" value="Unassembled WGS sequence"/>
</dbReference>
<gene>
    <name evidence="3" type="ORF">GT755_15140</name>
</gene>
<dbReference type="InterPro" id="IPR049349">
    <property type="entry name" value="DUF2264_N"/>
</dbReference>
<evidence type="ECO:0000259" key="1">
    <source>
        <dbReference type="Pfam" id="PF10022"/>
    </source>
</evidence>
<keyword evidence="4" id="KW-1185">Reference proteome</keyword>
<sequence>MAQLVRDLVTPLHPFFSPGRARLRLGVNTAHYDDAAAELEAFARPLWGLAPLGEDLDPWREGLANGTDPGHPEYWGDIADVDQRLVETAALGFALALAPDLLWDGLSGAQRDRVATWLSQALARSGVDNNWQFFPVLVSLGLRRVGVPFDEPSVEARLDRLESFALGRGWYSDGPTAQRDYYVPFAMHYYGLIYAGLSKNARAERFRARAGEFALDFRHWFAADGAAVPFGRSMTYRHAQAAFWGALAFAEVDALPWGETKGYLLRHLRWWDGRDVATRDGVLTIGYAYPQPLLAEQYNAPGSPYWAMKAFLPLALPDHHPFWTTPETPAPMPDGVVHQPEAGTAVIRSHEGRHVVVLSAAQHNTWARGGAAKYAKFAYSTVFGFSVPAGSHGLDQGAFDNTLALSDDGVHWRCCEVPESAGDLHLRWSPWDDVEIETWLIPGAADHLRVHRVASARRLFTAEAAFAVNRDTETARDSGAGYAWATSDQGLSRIEDVTESAWPTGVRREGEVVQPHPGTNVLVPRTILPTLRGEHDPGEFWLTGRVTGSPGR</sequence>
<evidence type="ECO:0000313" key="4">
    <source>
        <dbReference type="Proteomes" id="UP000479526"/>
    </source>
</evidence>
<dbReference type="PANTHER" id="PTHR35339:SF4">
    <property type="entry name" value="LINALOOL DEHYDRATASE_ISOMERASE DOMAIN-CONTAINING PROTEIN"/>
    <property type="match status" value="1"/>
</dbReference>
<proteinExistence type="predicted"/>
<dbReference type="PIRSF" id="PIRSF014753">
    <property type="entry name" value="UCP014753"/>
    <property type="match status" value="1"/>
</dbReference>
<dbReference type="Pfam" id="PF10022">
    <property type="entry name" value="DUF2264"/>
    <property type="match status" value="1"/>
</dbReference>
<dbReference type="Pfam" id="PF20938">
    <property type="entry name" value="DUF2264_C"/>
    <property type="match status" value="1"/>
</dbReference>
<name>A0A7C9J2R8_9ACTN</name>